<feature type="region of interest" description="Disordered" evidence="1">
    <location>
        <begin position="660"/>
        <end position="687"/>
    </location>
</feature>
<dbReference type="AlphaFoldDB" id="A0AAW6RES8"/>
<accession>A0AAW6RES8</accession>
<keyword evidence="3" id="KW-0614">Plasmid</keyword>
<evidence type="ECO:0000313" key="3">
    <source>
        <dbReference type="EMBL" id="MDG6782941.1"/>
    </source>
</evidence>
<dbReference type="InterPro" id="IPR005094">
    <property type="entry name" value="Endonuclease_MobA/VirD2"/>
</dbReference>
<feature type="region of interest" description="Disordered" evidence="1">
    <location>
        <begin position="564"/>
        <end position="584"/>
    </location>
</feature>
<feature type="compositionally biased region" description="Polar residues" evidence="1">
    <location>
        <begin position="662"/>
        <end position="673"/>
    </location>
</feature>
<dbReference type="Pfam" id="PF03432">
    <property type="entry name" value="Relaxase"/>
    <property type="match status" value="1"/>
</dbReference>
<geneLocation type="plasmid" evidence="3">
    <name>p1517_part_1</name>
</geneLocation>
<reference evidence="3" key="1">
    <citation type="submission" date="2023-04" db="EMBL/GenBank/DDBJ databases">
        <title>Characterization and analysis of the complete genome of Gordonia rubripertincta 112, the degrader of aromatic and aliphatic compounds.</title>
        <authorList>
            <person name="Frantsuzova E."/>
            <person name="Bogun A."/>
            <person name="Delegan Y."/>
        </authorList>
    </citation>
    <scope>NUCLEOTIDE SEQUENCE</scope>
    <source>
        <strain evidence="3">112</strain>
        <plasmid evidence="3">p1517_part_1</plasmid>
    </source>
</reference>
<feature type="region of interest" description="Disordered" evidence="1">
    <location>
        <begin position="492"/>
        <end position="532"/>
    </location>
</feature>
<feature type="region of interest" description="Disordered" evidence="1">
    <location>
        <begin position="342"/>
        <end position="389"/>
    </location>
</feature>
<feature type="compositionally biased region" description="Basic and acidic residues" evidence="1">
    <location>
        <begin position="342"/>
        <end position="363"/>
    </location>
</feature>
<feature type="domain" description="MobA/VirD2-like nuclease" evidence="2">
    <location>
        <begin position="100"/>
        <end position="208"/>
    </location>
</feature>
<proteinExistence type="predicted"/>
<gene>
    <name evidence="3" type="ORF">QBL07_19160</name>
</gene>
<protein>
    <submittedName>
        <fullName evidence="3">Relaxase</fullName>
    </submittedName>
</protein>
<feature type="compositionally biased region" description="Polar residues" evidence="1">
    <location>
        <begin position="366"/>
        <end position="380"/>
    </location>
</feature>
<organism evidence="3">
    <name type="scientific">Gordonia rubripertincta</name>
    <name type="common">Rhodococcus corallinus</name>
    <dbReference type="NCBI Taxonomy" id="36822"/>
    <lineage>
        <taxon>Bacteria</taxon>
        <taxon>Bacillati</taxon>
        <taxon>Actinomycetota</taxon>
        <taxon>Actinomycetes</taxon>
        <taxon>Mycobacteriales</taxon>
        <taxon>Gordoniaceae</taxon>
        <taxon>Gordonia</taxon>
    </lineage>
</organism>
<dbReference type="RefSeq" id="WP_269554778.1">
    <property type="nucleotide sequence ID" value="NZ_CP178555.1"/>
</dbReference>
<evidence type="ECO:0000259" key="2">
    <source>
        <dbReference type="Pfam" id="PF03432"/>
    </source>
</evidence>
<dbReference type="EMBL" id="JARUXG010000015">
    <property type="protein sequence ID" value="MDG6782941.1"/>
    <property type="molecule type" value="Genomic_DNA"/>
</dbReference>
<name>A0AAW6RES8_GORRU</name>
<comment type="caution">
    <text evidence="3">The sequence shown here is derived from an EMBL/GenBank/DDBJ whole genome shotgun (WGS) entry which is preliminary data.</text>
</comment>
<feature type="compositionally biased region" description="Basic and acidic residues" evidence="1">
    <location>
        <begin position="508"/>
        <end position="519"/>
    </location>
</feature>
<sequence>MPMIPAISSGARMQGLVMYLAGPGKANEHTNPHVVAASSGAVFAAGGAGAEMGRGDAYELGHALDEARVVFGTEVTRRDTAALKAAQERGVTGKAAIAEATRDENVWHCSLSLPPDAAALDDATWSAIAHDFMEGMGFDDPDAADARWVAIRHGVTKNGGDHIHIAASRVRDDGSVVAKWRPHPTRGGNEGDYARAQRVARDLEAKYGMEVLSSYTKNMAARGRSHAQDAATRGVDGAQPRIAEAPSVILARRVRVAAAAAESEAEFVRLVRADGLVIRSARYDKSDPSAVTGFSVGLPASEYANKHGQPVMHGGKKLAEDLSLPRLREGWIDDDKSRADARSAWDHADERAPGARTRRDADTRASGQDRTAATSSTGRDTTVPGGDVDVSERLRGLLSPIARTAATEADYAAALRAHPELMARPRFAKGSTTEVTGYVVALRPSIAADADGKPIWRNASYLGDGLALKDLRGRWPDSETHRKLAAAAWARTRSDTANTRQANPDAARSAHEDARRWERTVTGVSDKTSRGWHSAAADTAAAVGAAARTANPADAAHLNRLADSLSSVSGHRRPTRAPAARSRTSARRVAATMLAANRDDTTLLWLAVMKQVLATSAAISDAMAAQGHARHAAHIRAAIGATERHYAGRTYTPARQAVTALPSRTSTIPSSGRTRPPYPRGDFDRGR</sequence>
<evidence type="ECO:0000256" key="1">
    <source>
        <dbReference type="SAM" id="MobiDB-lite"/>
    </source>
</evidence>